<evidence type="ECO:0000256" key="5">
    <source>
        <dbReference type="HAMAP-Rule" id="MF_03187"/>
    </source>
</evidence>
<organism evidence="7">
    <name type="scientific">Darwinula stevensoni</name>
    <dbReference type="NCBI Taxonomy" id="69355"/>
    <lineage>
        <taxon>Eukaryota</taxon>
        <taxon>Metazoa</taxon>
        <taxon>Ecdysozoa</taxon>
        <taxon>Arthropoda</taxon>
        <taxon>Crustacea</taxon>
        <taxon>Oligostraca</taxon>
        <taxon>Ostracoda</taxon>
        <taxon>Podocopa</taxon>
        <taxon>Podocopida</taxon>
        <taxon>Darwinulocopina</taxon>
        <taxon>Darwinuloidea</taxon>
        <taxon>Darwinulidae</taxon>
        <taxon>Darwinula</taxon>
    </lineage>
</organism>
<evidence type="ECO:0000256" key="4">
    <source>
        <dbReference type="ARBA" id="ARBA00022679"/>
    </source>
</evidence>
<comment type="similarity">
    <text evidence="5">Belongs to the class I-like SAM-binding methyltransferase superfamily. EFM5 family.</text>
</comment>
<dbReference type="AlphaFoldDB" id="A0A7R9A456"/>
<protein>
    <recommendedName>
        <fullName evidence="5">Protein-lysine N-methyltransferase DSTB1V02_LOCUS2583</fullName>
        <ecNumber evidence="5">2.1.1.-</ecNumber>
    </recommendedName>
</protein>
<reference evidence="7" key="1">
    <citation type="submission" date="2020-11" db="EMBL/GenBank/DDBJ databases">
        <authorList>
            <person name="Tran Van P."/>
        </authorList>
    </citation>
    <scope>NUCLEOTIDE SEQUENCE</scope>
</reference>
<dbReference type="EMBL" id="LR899813">
    <property type="protein sequence ID" value="CAD7242627.1"/>
    <property type="molecule type" value="Genomic_DNA"/>
</dbReference>
<comment type="subcellular location">
    <subcellularLocation>
        <location evidence="1 5">Cytoplasm</location>
    </subcellularLocation>
</comment>
<dbReference type="InterPro" id="IPR034109">
    <property type="entry name" value="Lsm11_M"/>
</dbReference>
<dbReference type="CDD" id="cd01739">
    <property type="entry name" value="LSm11_M"/>
    <property type="match status" value="1"/>
</dbReference>
<dbReference type="GO" id="GO:0016279">
    <property type="term" value="F:protein-lysine N-methyltransferase activity"/>
    <property type="evidence" value="ECO:0007669"/>
    <property type="project" value="UniProtKB-UniRule"/>
</dbReference>
<dbReference type="InterPro" id="IPR010920">
    <property type="entry name" value="LSM_dom_sf"/>
</dbReference>
<sequence length="445" mass="50552">MATAADAGEFSSLSSREDELDLTSETFNPLKALRADSVEIPIPRAKIYDNLDQFRRHVLEGQASVGVPRPGGSSKSAKKLQKPQCLHSGTAEETPTLPEKESTVQKRNVLTRMKSYSCGPLGRLREIVDQRKRVRVWTRNYKEMRGHCTGFLIIFDKHWNLVLVDVEEVFQRKLHRKPLLPEGKLRGEFVKRMNLEDTKGETEKGDFSVMKADLDDIFIDMDSDDDDNPRLSSEALSALLEFYAEEKAQQEKAISVLSGDDERHSNIQIQSMTDLFPENWQLSQFWYAEETIGALSREVISQVPEGNVACISCPSLFLGLLKSQFTRCVLFEHDSRFNVFGERFIHYDYKSPLSVPRDFEASFTLVIADPPFLSEDCLAKMGSTIKFLLCPRGKIILCTGVVMEETVSRFLHLHRSIFIPKHKNNLGNEFACFANYDIDSSMSMA</sequence>
<dbReference type="EC" id="2.1.1.-" evidence="5"/>
<proteinExistence type="inferred from homology"/>
<dbReference type="OrthoDB" id="206354at2759"/>
<dbReference type="GO" id="GO:0032259">
    <property type="term" value="P:methylation"/>
    <property type="evidence" value="ECO:0007669"/>
    <property type="project" value="UniProtKB-KW"/>
</dbReference>
<keyword evidence="8" id="KW-1185">Reference proteome</keyword>
<gene>
    <name evidence="7" type="ORF">DSTB1V02_LOCUS2583</name>
</gene>
<accession>A0A7R9A456</accession>
<dbReference type="GO" id="GO:0005737">
    <property type="term" value="C:cytoplasm"/>
    <property type="evidence" value="ECO:0007669"/>
    <property type="project" value="UniProtKB-SubCell"/>
</dbReference>
<dbReference type="PANTHER" id="PTHR13200:SF0">
    <property type="entry name" value="EEF1A LYSINE METHYLTRANSFERASE 1"/>
    <property type="match status" value="1"/>
</dbReference>
<evidence type="ECO:0000256" key="3">
    <source>
        <dbReference type="ARBA" id="ARBA00022603"/>
    </source>
</evidence>
<evidence type="ECO:0000313" key="8">
    <source>
        <dbReference type="Proteomes" id="UP000677054"/>
    </source>
</evidence>
<keyword evidence="2 5" id="KW-0963">Cytoplasm</keyword>
<feature type="region of interest" description="Disordered" evidence="6">
    <location>
        <begin position="62"/>
        <end position="101"/>
    </location>
</feature>
<dbReference type="SUPFAM" id="SSF50182">
    <property type="entry name" value="Sm-like ribonucleoproteins"/>
    <property type="match status" value="1"/>
</dbReference>
<dbReference type="Pfam" id="PF10237">
    <property type="entry name" value="N6-adenineMlase"/>
    <property type="match status" value="1"/>
</dbReference>
<keyword evidence="3 5" id="KW-0489">Methyltransferase</keyword>
<dbReference type="HAMAP" id="MF_03187">
    <property type="entry name" value="Methyltr_EFM5"/>
    <property type="match status" value="1"/>
</dbReference>
<comment type="function">
    <text evidence="5">S-adenosyl-L-methionine-dependent protein-lysine N-methyltransferase that methylates elongation factor 1-alpha.</text>
</comment>
<evidence type="ECO:0000256" key="2">
    <source>
        <dbReference type="ARBA" id="ARBA00022490"/>
    </source>
</evidence>
<dbReference type="PANTHER" id="PTHR13200">
    <property type="entry name" value="EEF1A LYSINE METHYLTRANSFERASE 1"/>
    <property type="match status" value="1"/>
</dbReference>
<name>A0A7R9A456_9CRUS</name>
<keyword evidence="4 5" id="KW-0808">Transferase</keyword>
<dbReference type="InterPro" id="IPR041370">
    <property type="entry name" value="Mlase_EEF1AKMT1/ZCCHC4"/>
</dbReference>
<dbReference type="Gene3D" id="2.30.30.100">
    <property type="match status" value="1"/>
</dbReference>
<evidence type="ECO:0000256" key="1">
    <source>
        <dbReference type="ARBA" id="ARBA00004496"/>
    </source>
</evidence>
<feature type="region of interest" description="Disordered" evidence="6">
    <location>
        <begin position="1"/>
        <end position="27"/>
    </location>
</feature>
<evidence type="ECO:0000313" key="7">
    <source>
        <dbReference type="EMBL" id="CAD7242627.1"/>
    </source>
</evidence>
<dbReference type="EMBL" id="CAJPEV010000296">
    <property type="protein sequence ID" value="CAG0883606.1"/>
    <property type="molecule type" value="Genomic_DNA"/>
</dbReference>
<evidence type="ECO:0000256" key="6">
    <source>
        <dbReference type="SAM" id="MobiDB-lite"/>
    </source>
</evidence>
<dbReference type="InterPro" id="IPR019369">
    <property type="entry name" value="Efm5/EEF1AKMT1"/>
</dbReference>
<dbReference type="Proteomes" id="UP000677054">
    <property type="component" value="Unassembled WGS sequence"/>
</dbReference>